<dbReference type="Gene3D" id="1.10.1660.10">
    <property type="match status" value="1"/>
</dbReference>
<comment type="caution">
    <text evidence="3">The sequence shown here is derived from an EMBL/GenBank/DDBJ whole genome shotgun (WGS) entry which is preliminary data.</text>
</comment>
<dbReference type="GO" id="GO:0003677">
    <property type="term" value="F:DNA binding"/>
    <property type="evidence" value="ECO:0007669"/>
    <property type="project" value="UniProtKB-KW"/>
</dbReference>
<dbReference type="RefSeq" id="WP_133232307.1">
    <property type="nucleotide sequence ID" value="NZ_SMRT01000012.1"/>
</dbReference>
<reference evidence="3 4" key="1">
    <citation type="submission" date="2019-03" db="EMBL/GenBank/DDBJ databases">
        <title>This is whole genome sequence of Paenibacillus sp MS74 strain.</title>
        <authorList>
            <person name="Trinh H.N."/>
        </authorList>
    </citation>
    <scope>NUCLEOTIDE SEQUENCE [LARGE SCALE GENOMIC DNA]</scope>
    <source>
        <strain evidence="3 4">MS74</strain>
    </source>
</reference>
<dbReference type="SMART" id="SM00422">
    <property type="entry name" value="HTH_MERR"/>
    <property type="match status" value="1"/>
</dbReference>
<evidence type="ECO:0000259" key="2">
    <source>
        <dbReference type="PROSITE" id="PS50937"/>
    </source>
</evidence>
<evidence type="ECO:0000256" key="1">
    <source>
        <dbReference type="ARBA" id="ARBA00023125"/>
    </source>
</evidence>
<keyword evidence="1" id="KW-0238">DNA-binding</keyword>
<dbReference type="CDD" id="cd01106">
    <property type="entry name" value="HTH_TipAL-Mta"/>
    <property type="match status" value="1"/>
</dbReference>
<keyword evidence="4" id="KW-1185">Reference proteome</keyword>
<dbReference type="OrthoDB" id="1894615at2"/>
<gene>
    <name evidence="3" type="ORF">E1757_22475</name>
</gene>
<dbReference type="PANTHER" id="PTHR30204:SF96">
    <property type="entry name" value="CHROMOSOME-ANCHORING PROTEIN RACA"/>
    <property type="match status" value="1"/>
</dbReference>
<dbReference type="Pfam" id="PF13411">
    <property type="entry name" value="MerR_1"/>
    <property type="match status" value="1"/>
</dbReference>
<sequence>MNKNHEDLLTVGELARKGGVTVRTLQYYNKTGLLTPSAFSEGGRRLYGKRDILRLQQILFLKSIGFSLEDIRDNLLPTDSASELSEVFERQKNILVQQIAYIQQTVDRLDKMIKEVRQGQEIGMDRLLFIMRATRTGNPYAFMSRHMGQAQMEFIFQRFNEEDAAAFNRTLQAFSDKLVDLYRRKVQPEGAEGQQLADMWWSLMMEVTRGDKSLIPWVSSAVMHESNWPPGSEDLKQATLSFLKQAIFAYLKNNNINLS</sequence>
<protein>
    <submittedName>
        <fullName evidence="3">MerR family transcriptional regulator</fullName>
    </submittedName>
</protein>
<accession>A0A4R5KHB8</accession>
<dbReference type="PROSITE" id="PS50937">
    <property type="entry name" value="HTH_MERR_2"/>
    <property type="match status" value="1"/>
</dbReference>
<dbReference type="GO" id="GO:0003700">
    <property type="term" value="F:DNA-binding transcription factor activity"/>
    <property type="evidence" value="ECO:0007669"/>
    <property type="project" value="InterPro"/>
</dbReference>
<feature type="domain" description="HTH merR-type" evidence="2">
    <location>
        <begin position="8"/>
        <end position="77"/>
    </location>
</feature>
<dbReference type="PRINTS" id="PR00040">
    <property type="entry name" value="HTHMERR"/>
</dbReference>
<organism evidence="3 4">
    <name type="scientific">Paenibacillus piri</name>
    <dbReference type="NCBI Taxonomy" id="2547395"/>
    <lineage>
        <taxon>Bacteria</taxon>
        <taxon>Bacillati</taxon>
        <taxon>Bacillota</taxon>
        <taxon>Bacilli</taxon>
        <taxon>Bacillales</taxon>
        <taxon>Paenibacillaceae</taxon>
        <taxon>Paenibacillus</taxon>
    </lineage>
</organism>
<name>A0A4R5KHB8_9BACL</name>
<dbReference type="InterPro" id="IPR009061">
    <property type="entry name" value="DNA-bd_dom_put_sf"/>
</dbReference>
<dbReference type="InterPro" id="IPR000551">
    <property type="entry name" value="MerR-type_HTH_dom"/>
</dbReference>
<evidence type="ECO:0000313" key="4">
    <source>
        <dbReference type="Proteomes" id="UP000295636"/>
    </source>
</evidence>
<dbReference type="EMBL" id="SMRT01000012">
    <property type="protein sequence ID" value="TDF94726.1"/>
    <property type="molecule type" value="Genomic_DNA"/>
</dbReference>
<dbReference type="SUPFAM" id="SSF46955">
    <property type="entry name" value="Putative DNA-binding domain"/>
    <property type="match status" value="1"/>
</dbReference>
<evidence type="ECO:0000313" key="3">
    <source>
        <dbReference type="EMBL" id="TDF94726.1"/>
    </source>
</evidence>
<dbReference type="AlphaFoldDB" id="A0A4R5KHB8"/>
<proteinExistence type="predicted"/>
<dbReference type="InterPro" id="IPR047057">
    <property type="entry name" value="MerR_fam"/>
</dbReference>
<dbReference type="PANTHER" id="PTHR30204">
    <property type="entry name" value="REDOX-CYCLING DRUG-SENSING TRANSCRIPTIONAL ACTIVATOR SOXR"/>
    <property type="match status" value="1"/>
</dbReference>
<dbReference type="Proteomes" id="UP000295636">
    <property type="component" value="Unassembled WGS sequence"/>
</dbReference>